<evidence type="ECO:0000313" key="2">
    <source>
        <dbReference type="EMBL" id="CAI0649751.1"/>
    </source>
</evidence>
<keyword evidence="3" id="KW-1185">Reference proteome</keyword>
<dbReference type="PANTHER" id="PTHR24148">
    <property type="entry name" value="ANKYRIN REPEAT DOMAIN-CONTAINING PROTEIN 39 HOMOLOG-RELATED"/>
    <property type="match status" value="1"/>
</dbReference>
<accession>A0A9W4RYQ5</accession>
<reference evidence="2" key="1">
    <citation type="submission" date="2022-08" db="EMBL/GenBank/DDBJ databases">
        <authorList>
            <person name="Giroux E."/>
            <person name="Giroux E."/>
        </authorList>
    </citation>
    <scope>NUCLEOTIDE SEQUENCE</scope>
    <source>
        <strain evidence="2">H1091258</strain>
    </source>
</reference>
<dbReference type="AlphaFoldDB" id="A0A9W4RYQ5"/>
<protein>
    <recommendedName>
        <fullName evidence="1">Heterokaryon incompatibility domain-containing protein</fullName>
    </recommendedName>
</protein>
<dbReference type="PANTHER" id="PTHR24148:SF80">
    <property type="entry name" value="HETEROKARYON INCOMPATIBILITY DOMAIN-CONTAINING PROTEIN"/>
    <property type="match status" value="1"/>
</dbReference>
<organism evidence="2 3">
    <name type="scientific">Colletotrichum noveboracense</name>
    <dbReference type="NCBI Taxonomy" id="2664923"/>
    <lineage>
        <taxon>Eukaryota</taxon>
        <taxon>Fungi</taxon>
        <taxon>Dikarya</taxon>
        <taxon>Ascomycota</taxon>
        <taxon>Pezizomycotina</taxon>
        <taxon>Sordariomycetes</taxon>
        <taxon>Hypocreomycetidae</taxon>
        <taxon>Glomerellales</taxon>
        <taxon>Glomerellaceae</taxon>
        <taxon>Colletotrichum</taxon>
        <taxon>Colletotrichum gloeosporioides species complex</taxon>
    </lineage>
</organism>
<sequence>MEYSYSALQQGRRIRVIHLLPSKNADAPLRCHVGEVDLDDDEGQPFEAISYTWGEATFDWKLHVGREDTCFNITKSLSNALQCFRRKDRIRILWADAVCINQDDDDEKSSQIPLMADIYRRAIGVLVWLGEDAGAEAAMRSLSWMSRATSPEVGELELQKIAKGLGTLLQQPWFHRRWIIQEVVRNHDVMIHCGSAAISWMRLITSIDKVGRDNEVVDQVSLRALDQMRNLWKHFVLSETSGPEVPGHTLTENIYAFSHFDCGNERDRIFALAALSSDVSMSKYPPKTRRWTSSADHAEPTLQSRLPPKPERFYHIVPDYGASVKQVYTSFAVEAIRNGLLSWLLCRTWDWKPIDDFPAWVPDWTRVAPEKPYFAKLLSRAYVYSGAEYTGSEKNRGSSSLPIQADWSKTRLRNSKLRIHGFRALLQSKLSSTNQRTDSPESAVYVRPLWKSDPLNIESGTDVLQWADSLVNTISLYLKQGVQDSFDAEDVNDAAFYLLAYLLGDNPFISCWCPDNAPVRDKIKAYGVPTNNSAWADLNGSSFFLCAQGRAEKQTIFLGFTKSHVDLAEGVIIRPENDLSFGLNSVKPRVRPVRLGFILHEKIESQEVCSWTNRPLGNASNTFELRGQVLLVGLQKEPGSYRSKTEDLVYYREYDFDLV</sequence>
<feature type="domain" description="Heterokaryon incompatibility" evidence="1">
    <location>
        <begin position="46"/>
        <end position="182"/>
    </location>
</feature>
<proteinExistence type="predicted"/>
<evidence type="ECO:0000313" key="3">
    <source>
        <dbReference type="Proteomes" id="UP001152533"/>
    </source>
</evidence>
<comment type="caution">
    <text evidence="2">The sequence shown here is derived from an EMBL/GenBank/DDBJ whole genome shotgun (WGS) entry which is preliminary data.</text>
</comment>
<gene>
    <name evidence="2" type="ORF">CGXH109_LOCUS88966</name>
</gene>
<name>A0A9W4RYQ5_9PEZI</name>
<dbReference type="Proteomes" id="UP001152533">
    <property type="component" value="Unassembled WGS sequence"/>
</dbReference>
<evidence type="ECO:0000259" key="1">
    <source>
        <dbReference type="Pfam" id="PF06985"/>
    </source>
</evidence>
<dbReference type="Pfam" id="PF06985">
    <property type="entry name" value="HET"/>
    <property type="match status" value="1"/>
</dbReference>
<dbReference type="InterPro" id="IPR052895">
    <property type="entry name" value="HetReg/Transcr_Mod"/>
</dbReference>
<dbReference type="InterPro" id="IPR010730">
    <property type="entry name" value="HET"/>
</dbReference>
<dbReference type="EMBL" id="CAMGZC010000744">
    <property type="protein sequence ID" value="CAI0649751.1"/>
    <property type="molecule type" value="Genomic_DNA"/>
</dbReference>